<accession>F2IGU6</accession>
<dbReference type="InterPro" id="IPR011250">
    <property type="entry name" value="OMP/PagP_B-barrel"/>
</dbReference>
<gene>
    <name evidence="1" type="ordered locus">Fluta_2746</name>
</gene>
<dbReference type="HOGENOM" id="CLU_962250_0_0_10"/>
<dbReference type="Proteomes" id="UP000007463">
    <property type="component" value="Chromosome"/>
</dbReference>
<evidence type="ECO:0008006" key="3">
    <source>
        <dbReference type="Google" id="ProtNLM"/>
    </source>
</evidence>
<dbReference type="RefSeq" id="WP_013687496.1">
    <property type="nucleotide sequence ID" value="NC_015321.1"/>
</dbReference>
<dbReference type="Gene3D" id="2.40.160.20">
    <property type="match status" value="1"/>
</dbReference>
<reference evidence="1 2" key="1">
    <citation type="journal article" date="2011" name="Stand. Genomic Sci.">
        <title>Complete genome sequence of the gliding freshwater bacterium Fluviicola taffensis type strain (RW262).</title>
        <authorList>
            <person name="Woyke T."/>
            <person name="Chertkov O."/>
            <person name="Lapidus A."/>
            <person name="Nolan M."/>
            <person name="Lucas S."/>
            <person name="Del Rio T.G."/>
            <person name="Tice H."/>
            <person name="Cheng J.F."/>
            <person name="Tapia R."/>
            <person name="Han C."/>
            <person name="Goodwin L."/>
            <person name="Pitluck S."/>
            <person name="Liolios K."/>
            <person name="Pagani I."/>
            <person name="Ivanova N."/>
            <person name="Huntemann M."/>
            <person name="Mavromatis K."/>
            <person name="Mikhailova N."/>
            <person name="Pati A."/>
            <person name="Chen A."/>
            <person name="Palaniappan K."/>
            <person name="Land M."/>
            <person name="Hauser L."/>
            <person name="Brambilla E.M."/>
            <person name="Rohde M."/>
            <person name="Mwirichia R."/>
            <person name="Sikorski J."/>
            <person name="Tindall B.J."/>
            <person name="Goker M."/>
            <person name="Bristow J."/>
            <person name="Eisen J.A."/>
            <person name="Markowitz V."/>
            <person name="Hugenholtz P."/>
            <person name="Klenk H.P."/>
            <person name="Kyrpides N.C."/>
        </authorList>
    </citation>
    <scope>NUCLEOTIDE SEQUENCE [LARGE SCALE GENOMIC DNA]</scope>
    <source>
        <strain evidence="2">DSM 16823 / RW262 / RW262</strain>
    </source>
</reference>
<reference evidence="2" key="2">
    <citation type="submission" date="2011-02" db="EMBL/GenBank/DDBJ databases">
        <title>The complete genome of Fluviicola taffensis DSM 16823.</title>
        <authorList>
            <consortium name="US DOE Joint Genome Institute (JGI-PGF)"/>
            <person name="Lucas S."/>
            <person name="Copeland A."/>
            <person name="Lapidus A."/>
            <person name="Bruce D."/>
            <person name="Goodwin L."/>
            <person name="Pitluck S."/>
            <person name="Kyrpides N."/>
            <person name="Mavromatis K."/>
            <person name="Ivanova N."/>
            <person name="Mikhailova N."/>
            <person name="Pagani I."/>
            <person name="Chertkov O."/>
            <person name="Detter J.C."/>
            <person name="Han C."/>
            <person name="Tapia R."/>
            <person name="Land M."/>
            <person name="Hauser L."/>
            <person name="Markowitz V."/>
            <person name="Cheng J.-F."/>
            <person name="Hugenholtz P."/>
            <person name="Woyke T."/>
            <person name="Wu D."/>
            <person name="Tindall B."/>
            <person name="Pomrenke H.G."/>
            <person name="Brambilla E."/>
            <person name="Klenk H.-P."/>
            <person name="Eisen J.A."/>
        </authorList>
    </citation>
    <scope>NUCLEOTIDE SEQUENCE [LARGE SCALE GENOMIC DNA]</scope>
    <source>
        <strain evidence="2">DSM 16823 / RW262 / RW262</strain>
    </source>
</reference>
<dbReference type="EMBL" id="CP002542">
    <property type="protein sequence ID" value="AEA44727.1"/>
    <property type="molecule type" value="Genomic_DNA"/>
</dbReference>
<proteinExistence type="predicted"/>
<dbReference type="KEGG" id="fte:Fluta_2746"/>
<dbReference type="STRING" id="755732.Fluta_2746"/>
<keyword evidence="2" id="KW-1185">Reference proteome</keyword>
<sequence precursor="true">MMMHIRILLISSIVLSSYHGLAQKKYTVHRKNKIYIGLSGGMNFSKPHVVKDYSLLVATPQSSSNNSNLEKEYEPLFKSSGGQFGLYLSYSFKRNLSIVFQPSYQTNSFNYLTAYSWSDTVNGADFGIEMMHEQKISGISLPLLVRWDFTVSQFSPYIQGGIFTNFRHHARKTIFYDYDIDSEVDKKTADRTGETDLTEHINKANFGLTAGVGFTYFANYFAISLESNFRYGFGSQVNDKNRYADYTGLSVQYLDVMDQLKLMNLDFQLTIMFPIDNSISLGILRKSRH</sequence>
<organism evidence="1 2">
    <name type="scientific">Fluviicola taffensis (strain DSM 16823 / NCIMB 13979 / RW262)</name>
    <dbReference type="NCBI Taxonomy" id="755732"/>
    <lineage>
        <taxon>Bacteria</taxon>
        <taxon>Pseudomonadati</taxon>
        <taxon>Bacteroidota</taxon>
        <taxon>Flavobacteriia</taxon>
        <taxon>Flavobacteriales</taxon>
        <taxon>Crocinitomicaceae</taxon>
        <taxon>Fluviicola</taxon>
    </lineage>
</organism>
<name>F2IGU6_FLUTR</name>
<protein>
    <recommendedName>
        <fullName evidence="3">Outer membrane protein beta-barrel domain-containing protein</fullName>
    </recommendedName>
</protein>
<dbReference type="AlphaFoldDB" id="F2IGU6"/>
<evidence type="ECO:0000313" key="1">
    <source>
        <dbReference type="EMBL" id="AEA44727.1"/>
    </source>
</evidence>
<evidence type="ECO:0000313" key="2">
    <source>
        <dbReference type="Proteomes" id="UP000007463"/>
    </source>
</evidence>
<dbReference type="OrthoDB" id="1466662at2"/>
<dbReference type="eggNOG" id="COG3047">
    <property type="taxonomic scope" value="Bacteria"/>
</dbReference>
<dbReference type="SUPFAM" id="SSF56925">
    <property type="entry name" value="OMPA-like"/>
    <property type="match status" value="1"/>
</dbReference>